<organism evidence="2 3">
    <name type="scientific">Stegodyphus mimosarum</name>
    <name type="common">African social velvet spider</name>
    <dbReference type="NCBI Taxonomy" id="407821"/>
    <lineage>
        <taxon>Eukaryota</taxon>
        <taxon>Metazoa</taxon>
        <taxon>Ecdysozoa</taxon>
        <taxon>Arthropoda</taxon>
        <taxon>Chelicerata</taxon>
        <taxon>Arachnida</taxon>
        <taxon>Araneae</taxon>
        <taxon>Araneomorphae</taxon>
        <taxon>Entelegynae</taxon>
        <taxon>Eresoidea</taxon>
        <taxon>Eresidae</taxon>
        <taxon>Stegodyphus</taxon>
    </lineage>
</organism>
<reference evidence="2 3" key="1">
    <citation type="submission" date="2013-11" db="EMBL/GenBank/DDBJ databases">
        <title>Genome sequencing of Stegodyphus mimosarum.</title>
        <authorList>
            <person name="Bechsgaard J."/>
        </authorList>
    </citation>
    <scope>NUCLEOTIDE SEQUENCE [LARGE SCALE GENOMIC DNA]</scope>
</reference>
<dbReference type="AlphaFoldDB" id="A0A087TH11"/>
<feature type="non-terminal residue" evidence="2">
    <location>
        <position position="50"/>
    </location>
</feature>
<evidence type="ECO:0000313" key="3">
    <source>
        <dbReference type="Proteomes" id="UP000054359"/>
    </source>
</evidence>
<dbReference type="Proteomes" id="UP000054359">
    <property type="component" value="Unassembled WGS sequence"/>
</dbReference>
<keyword evidence="3" id="KW-1185">Reference proteome</keyword>
<feature type="region of interest" description="Disordered" evidence="1">
    <location>
        <begin position="1"/>
        <end position="50"/>
    </location>
</feature>
<dbReference type="EMBL" id="KK115199">
    <property type="protein sequence ID" value="KFM64400.1"/>
    <property type="molecule type" value="Genomic_DNA"/>
</dbReference>
<protein>
    <submittedName>
        <fullName evidence="2">Uncharacterized protein</fullName>
    </submittedName>
</protein>
<gene>
    <name evidence="2" type="ORF">X975_01072</name>
</gene>
<evidence type="ECO:0000313" key="2">
    <source>
        <dbReference type="EMBL" id="KFM64400.1"/>
    </source>
</evidence>
<feature type="compositionally biased region" description="Basic and acidic residues" evidence="1">
    <location>
        <begin position="15"/>
        <end position="25"/>
    </location>
</feature>
<evidence type="ECO:0000256" key="1">
    <source>
        <dbReference type="SAM" id="MobiDB-lite"/>
    </source>
</evidence>
<name>A0A087TH11_STEMI</name>
<feature type="compositionally biased region" description="Acidic residues" evidence="1">
    <location>
        <begin position="1"/>
        <end position="14"/>
    </location>
</feature>
<accession>A0A087TH11</accession>
<sequence>MLSSESEPEDETSDSSDKKFNKEEILTSSEGSSDEDSENGLQFGNKRKRG</sequence>
<proteinExistence type="predicted"/>